<dbReference type="AlphaFoldDB" id="A0A6J3LQD5"/>
<reference evidence="2" key="1">
    <citation type="submission" date="2020-01" db="EMBL/GenBank/DDBJ databases">
        <authorList>
            <consortium name="DOE Joint Genome Institute"/>
            <person name="Haridas S."/>
            <person name="Albert R."/>
            <person name="Binder M."/>
            <person name="Bloem J."/>
            <person name="Labutti K."/>
            <person name="Salamov A."/>
            <person name="Andreopoulos B."/>
            <person name="Baker S.E."/>
            <person name="Barry K."/>
            <person name="Bills G."/>
            <person name="Bluhm B.H."/>
            <person name="Cannon C."/>
            <person name="Castanera R."/>
            <person name="Culley D.E."/>
            <person name="Daum C."/>
            <person name="Ezra D."/>
            <person name="Gonzalez J.B."/>
            <person name="Henrissat B."/>
            <person name="Kuo A."/>
            <person name="Liang C."/>
            <person name="Lipzen A."/>
            <person name="Lutzoni F."/>
            <person name="Magnuson J."/>
            <person name="Mondo S."/>
            <person name="Nolan M."/>
            <person name="Ohm R."/>
            <person name="Pangilinan J."/>
            <person name="Park H.-J."/>
            <person name="Ramirez L."/>
            <person name="Alfaro M."/>
            <person name="Sun H."/>
            <person name="Tritt A."/>
            <person name="Yoshinaga Y."/>
            <person name="Zwiers L.-H."/>
            <person name="Turgeon B.G."/>
            <person name="Goodwin S.B."/>
            <person name="Spatafora J.W."/>
            <person name="Crous P.W."/>
            <person name="Grigoriev I.V."/>
        </authorList>
    </citation>
    <scope>NUCLEOTIDE SEQUENCE</scope>
    <source>
        <strain evidence="2">CBS 342.82</strain>
    </source>
</reference>
<proteinExistence type="predicted"/>
<sequence>MNEDGLSAFLVEFLPVCDFVRLFGRYTLDHILSSTTTTNLFYRNTPSFAIIIRPVSQGLCRPAPMRVEDLAASMQAGDHVDEKGREWTTARGRAVRVCFVIPRGSSSKRLSCKMSTIPISTAASVTSREQLKN</sequence>
<dbReference type="GeneID" id="54356911"/>
<protein>
    <submittedName>
        <fullName evidence="2">Uncharacterized protein</fullName>
    </submittedName>
</protein>
<keyword evidence="1" id="KW-1185">Reference proteome</keyword>
<accession>A0A6J3LQD5</accession>
<gene>
    <name evidence="2" type="ORF">K489DRAFT_139025</name>
</gene>
<evidence type="ECO:0000313" key="1">
    <source>
        <dbReference type="Proteomes" id="UP000504637"/>
    </source>
</evidence>
<dbReference type="Proteomes" id="UP000504637">
    <property type="component" value="Unplaced"/>
</dbReference>
<dbReference type="RefSeq" id="XP_033454884.1">
    <property type="nucleotide sequence ID" value="XM_033599112.1"/>
</dbReference>
<evidence type="ECO:0000313" key="2">
    <source>
        <dbReference type="RefSeq" id="XP_033454884.1"/>
    </source>
</evidence>
<organism evidence="2">
    <name type="scientific">Dissoconium aciculare CBS 342.82</name>
    <dbReference type="NCBI Taxonomy" id="1314786"/>
    <lineage>
        <taxon>Eukaryota</taxon>
        <taxon>Fungi</taxon>
        <taxon>Dikarya</taxon>
        <taxon>Ascomycota</taxon>
        <taxon>Pezizomycotina</taxon>
        <taxon>Dothideomycetes</taxon>
        <taxon>Dothideomycetidae</taxon>
        <taxon>Mycosphaerellales</taxon>
        <taxon>Dissoconiaceae</taxon>
        <taxon>Dissoconium</taxon>
    </lineage>
</organism>
<reference evidence="2" key="3">
    <citation type="submission" date="2025-08" db="UniProtKB">
        <authorList>
            <consortium name="RefSeq"/>
        </authorList>
    </citation>
    <scope>IDENTIFICATION</scope>
    <source>
        <strain evidence="2">CBS 342.82</strain>
    </source>
</reference>
<reference evidence="2" key="2">
    <citation type="submission" date="2020-04" db="EMBL/GenBank/DDBJ databases">
        <authorList>
            <consortium name="NCBI Genome Project"/>
        </authorList>
    </citation>
    <scope>NUCLEOTIDE SEQUENCE</scope>
    <source>
        <strain evidence="2">CBS 342.82</strain>
    </source>
</reference>
<name>A0A6J3LQD5_9PEZI</name>